<keyword evidence="1" id="KW-0812">Transmembrane</keyword>
<reference evidence="2 3" key="1">
    <citation type="journal article" date="2019" name="Microorganisms">
        <title>Systematic Affiliation and Genome Analysis of Subtercola vilae DB165(T) with Particular Emphasis on Cold Adaptation of an Isolate from a High-Altitude Cold Volcano Lake.</title>
        <authorList>
            <person name="Villalobos A.S."/>
            <person name="Wiese J."/>
            <person name="Imhoff J.F."/>
            <person name="Dorador C."/>
            <person name="Keller A."/>
            <person name="Hentschel U."/>
        </authorList>
    </citation>
    <scope>NUCLEOTIDE SEQUENCE [LARGE SCALE GENOMIC DNA]</scope>
    <source>
        <strain evidence="2 3">DB165</strain>
    </source>
</reference>
<name>A0A4T2BX34_9MICO</name>
<keyword evidence="1" id="KW-0472">Membrane</keyword>
<dbReference type="EMBL" id="QYRT01000017">
    <property type="protein sequence ID" value="TIH36167.1"/>
    <property type="molecule type" value="Genomic_DNA"/>
</dbReference>
<organism evidence="2 3">
    <name type="scientific">Subtercola vilae</name>
    <dbReference type="NCBI Taxonomy" id="2056433"/>
    <lineage>
        <taxon>Bacteria</taxon>
        <taxon>Bacillati</taxon>
        <taxon>Actinomycetota</taxon>
        <taxon>Actinomycetes</taxon>
        <taxon>Micrococcales</taxon>
        <taxon>Microbacteriaceae</taxon>
        <taxon>Subtercola</taxon>
    </lineage>
</organism>
<gene>
    <name evidence="2" type="ORF">D4765_10345</name>
</gene>
<sequence>MTRAGFDLPLGGAQPGVVRFVIATIVAVVLSLLACAAIAAASSTLWPSIAGYDHFRFADYGKLTIIGVVLACISWPLICLISSNARRPFLWLTVLVTVVGLAPDAWILYKGQPVFAVVALVIMHFALALITFPALVLIAPQRPKLKPSWEPNA</sequence>
<evidence type="ECO:0000256" key="1">
    <source>
        <dbReference type="SAM" id="Phobius"/>
    </source>
</evidence>
<comment type="caution">
    <text evidence="2">The sequence shown here is derived from an EMBL/GenBank/DDBJ whole genome shotgun (WGS) entry which is preliminary data.</text>
</comment>
<keyword evidence="1" id="KW-1133">Transmembrane helix</keyword>
<protein>
    <submittedName>
        <fullName evidence="2">Uncharacterized protein</fullName>
    </submittedName>
</protein>
<dbReference type="PROSITE" id="PS51257">
    <property type="entry name" value="PROKAR_LIPOPROTEIN"/>
    <property type="match status" value="1"/>
</dbReference>
<keyword evidence="3" id="KW-1185">Reference proteome</keyword>
<feature type="transmembrane region" description="Helical" evidence="1">
    <location>
        <begin position="115"/>
        <end position="139"/>
    </location>
</feature>
<accession>A0A4T2BX34</accession>
<dbReference type="AlphaFoldDB" id="A0A4T2BX34"/>
<feature type="transmembrane region" description="Helical" evidence="1">
    <location>
        <begin position="63"/>
        <end position="82"/>
    </location>
</feature>
<feature type="transmembrane region" description="Helical" evidence="1">
    <location>
        <begin position="89"/>
        <end position="109"/>
    </location>
</feature>
<evidence type="ECO:0000313" key="2">
    <source>
        <dbReference type="EMBL" id="TIH36167.1"/>
    </source>
</evidence>
<dbReference type="Proteomes" id="UP000306192">
    <property type="component" value="Unassembled WGS sequence"/>
</dbReference>
<feature type="transmembrane region" description="Helical" evidence="1">
    <location>
        <begin position="20"/>
        <end position="43"/>
    </location>
</feature>
<evidence type="ECO:0000313" key="3">
    <source>
        <dbReference type="Proteomes" id="UP000306192"/>
    </source>
</evidence>
<proteinExistence type="predicted"/>